<evidence type="ECO:0000313" key="3">
    <source>
        <dbReference type="EMBL" id="TNC20660.1"/>
    </source>
</evidence>
<proteinExistence type="predicted"/>
<organism evidence="3 4">
    <name type="scientific">Amycolatopsis alkalitolerans</name>
    <dbReference type="NCBI Taxonomy" id="2547244"/>
    <lineage>
        <taxon>Bacteria</taxon>
        <taxon>Bacillati</taxon>
        <taxon>Actinomycetota</taxon>
        <taxon>Actinomycetes</taxon>
        <taxon>Pseudonocardiales</taxon>
        <taxon>Pseudonocardiaceae</taxon>
        <taxon>Amycolatopsis</taxon>
    </lineage>
</organism>
<dbReference type="EMBL" id="VDFW01000041">
    <property type="protein sequence ID" value="TNC20660.1"/>
    <property type="molecule type" value="Genomic_DNA"/>
</dbReference>
<reference evidence="3 4" key="1">
    <citation type="submission" date="2019-06" db="EMBL/GenBank/DDBJ databases">
        <title>Amycolatopsis alkalitolerans sp. nov., isolated from Gastrodia elata Blume.</title>
        <authorList>
            <person name="Narsing Rao M.P."/>
            <person name="Li W.J."/>
        </authorList>
    </citation>
    <scope>NUCLEOTIDE SEQUENCE [LARGE SCALE GENOMIC DNA]</scope>
    <source>
        <strain evidence="3 4">SYSUP0005</strain>
    </source>
</reference>
<dbReference type="Pfam" id="PF02575">
    <property type="entry name" value="YbaB_DNA_bd"/>
    <property type="match status" value="1"/>
</dbReference>
<dbReference type="SUPFAM" id="SSF82607">
    <property type="entry name" value="YbaB-like"/>
    <property type="match status" value="1"/>
</dbReference>
<dbReference type="AlphaFoldDB" id="A0A5C4LR16"/>
<gene>
    <name evidence="3" type="ORF">FG385_30290</name>
</gene>
<dbReference type="RefSeq" id="WP_139100227.1">
    <property type="nucleotide sequence ID" value="NZ_VDFW01000041.1"/>
</dbReference>
<protein>
    <submittedName>
        <fullName evidence="3">YbaB/EbfC family nucleoid-associated protein</fullName>
    </submittedName>
</protein>
<dbReference type="GO" id="GO:0003677">
    <property type="term" value="F:DNA binding"/>
    <property type="evidence" value="ECO:0007669"/>
    <property type="project" value="InterPro"/>
</dbReference>
<dbReference type="InterPro" id="IPR004401">
    <property type="entry name" value="YbaB/EbfC"/>
</dbReference>
<keyword evidence="4" id="KW-1185">Reference proteome</keyword>
<feature type="region of interest" description="Disordered" evidence="2">
    <location>
        <begin position="96"/>
        <end position="140"/>
    </location>
</feature>
<dbReference type="OrthoDB" id="3689387at2"/>
<keyword evidence="1" id="KW-0175">Coiled coil</keyword>
<accession>A0A5C4LR16</accession>
<dbReference type="InterPro" id="IPR036894">
    <property type="entry name" value="YbaB-like_sf"/>
</dbReference>
<evidence type="ECO:0000313" key="4">
    <source>
        <dbReference type="Proteomes" id="UP000305546"/>
    </source>
</evidence>
<dbReference type="Gene3D" id="3.30.1310.10">
    <property type="entry name" value="Nucleoid-associated protein YbaB-like domain"/>
    <property type="match status" value="1"/>
</dbReference>
<name>A0A5C4LR16_9PSEU</name>
<evidence type="ECO:0000256" key="1">
    <source>
        <dbReference type="SAM" id="Coils"/>
    </source>
</evidence>
<comment type="caution">
    <text evidence="3">The sequence shown here is derived from an EMBL/GenBank/DDBJ whole genome shotgun (WGS) entry which is preliminary data.</text>
</comment>
<feature type="coiled-coil region" evidence="1">
    <location>
        <begin position="1"/>
        <end position="28"/>
    </location>
</feature>
<sequence>MSEHRAQVEELLADYRRSREQLASLQRELGGVTASESDPGRLVTATVGPRGTLTGLVIAEEAYRRYRPAELAEAIVRATASASVRALTAASEIMAPALPSGTDPQSLLLGTADLDEPELARPARQPVDEESYEDQNWVTR</sequence>
<evidence type="ECO:0000256" key="2">
    <source>
        <dbReference type="SAM" id="MobiDB-lite"/>
    </source>
</evidence>
<dbReference type="Proteomes" id="UP000305546">
    <property type="component" value="Unassembled WGS sequence"/>
</dbReference>